<dbReference type="InterPro" id="IPR003598">
    <property type="entry name" value="Ig_sub2"/>
</dbReference>
<dbReference type="OrthoDB" id="6353782at2759"/>
<dbReference type="GO" id="GO:0002682">
    <property type="term" value="P:regulation of immune system process"/>
    <property type="evidence" value="ECO:0007669"/>
    <property type="project" value="TreeGrafter"/>
</dbReference>
<keyword evidence="3" id="KW-0393">Immunoglobulin domain</keyword>
<dbReference type="FunFam" id="2.60.40.10:FF:000244">
    <property type="entry name" value="carcinoembryonic antigen-related cell adhesion molecule 16"/>
    <property type="match status" value="1"/>
</dbReference>
<dbReference type="KEGG" id="pdic:118497658"/>
<dbReference type="InterPro" id="IPR013783">
    <property type="entry name" value="Ig-like_fold"/>
</dbReference>
<dbReference type="SMART" id="SM00408">
    <property type="entry name" value="IGc2"/>
    <property type="match status" value="2"/>
</dbReference>
<evidence type="ECO:0000259" key="6">
    <source>
        <dbReference type="PROSITE" id="PS50835"/>
    </source>
</evidence>
<keyword evidence="5" id="KW-0812">Transmembrane</keyword>
<keyword evidence="1" id="KW-0732">Signal</keyword>
<dbReference type="SUPFAM" id="SSF48726">
    <property type="entry name" value="Immunoglobulin"/>
    <property type="match status" value="2"/>
</dbReference>
<dbReference type="GO" id="GO:0005886">
    <property type="term" value="C:plasma membrane"/>
    <property type="evidence" value="ECO:0007669"/>
    <property type="project" value="TreeGrafter"/>
</dbReference>
<dbReference type="PANTHER" id="PTHR44427:SF1">
    <property type="entry name" value="CARCINOEMBRYONIC ANTIGEN-RELATED CELL ADHESION MOLECULE 1"/>
    <property type="match status" value="1"/>
</dbReference>
<evidence type="ECO:0000256" key="5">
    <source>
        <dbReference type="SAM" id="Phobius"/>
    </source>
</evidence>
<organism evidence="7 8">
    <name type="scientific">Phyllostomus discolor</name>
    <name type="common">pale spear-nosed bat</name>
    <dbReference type="NCBI Taxonomy" id="89673"/>
    <lineage>
        <taxon>Eukaryota</taxon>
        <taxon>Metazoa</taxon>
        <taxon>Chordata</taxon>
        <taxon>Craniata</taxon>
        <taxon>Vertebrata</taxon>
        <taxon>Euteleostomi</taxon>
        <taxon>Mammalia</taxon>
        <taxon>Eutheria</taxon>
        <taxon>Laurasiatheria</taxon>
        <taxon>Chiroptera</taxon>
        <taxon>Yangochiroptera</taxon>
        <taxon>Phyllostomidae</taxon>
        <taxon>Phyllostominae</taxon>
        <taxon>Phyllostomus</taxon>
    </lineage>
</organism>
<dbReference type="GeneID" id="118497658"/>
<dbReference type="GO" id="GO:0009986">
    <property type="term" value="C:cell surface"/>
    <property type="evidence" value="ECO:0007669"/>
    <property type="project" value="TreeGrafter"/>
</dbReference>
<keyword evidence="5" id="KW-0472">Membrane</keyword>
<feature type="domain" description="Ig-like" evidence="6">
    <location>
        <begin position="144"/>
        <end position="227"/>
    </location>
</feature>
<protein>
    <submittedName>
        <fullName evidence="8">Carcinoembryonic antigen-related cell adhesion molecule 1-like</fullName>
    </submittedName>
</protein>
<gene>
    <name evidence="8" type="primary">LOC118497658</name>
</gene>
<evidence type="ECO:0000256" key="3">
    <source>
        <dbReference type="ARBA" id="ARBA00023319"/>
    </source>
</evidence>
<comment type="similarity">
    <text evidence="4">Belongs to the immunoglobulin superfamily. CEA family.</text>
</comment>
<keyword evidence="5" id="KW-1133">Transmembrane helix</keyword>
<dbReference type="AlphaFoldDB" id="A0A7E6CNZ7"/>
<dbReference type="InterPro" id="IPR003599">
    <property type="entry name" value="Ig_sub"/>
</dbReference>
<evidence type="ECO:0000313" key="8">
    <source>
        <dbReference type="RefSeq" id="XP_035868678.1"/>
    </source>
</evidence>
<reference evidence="8" key="1">
    <citation type="submission" date="2025-08" db="UniProtKB">
        <authorList>
            <consortium name="RefSeq"/>
        </authorList>
    </citation>
    <scope>IDENTIFICATION</scope>
    <source>
        <tissue evidence="8">Muscle</tissue>
    </source>
</reference>
<evidence type="ECO:0000313" key="7">
    <source>
        <dbReference type="Proteomes" id="UP000504628"/>
    </source>
</evidence>
<accession>A0A7E6CNZ7</accession>
<evidence type="ECO:0000256" key="4">
    <source>
        <dbReference type="ARBA" id="ARBA00038222"/>
    </source>
</evidence>
<feature type="transmembrane region" description="Helical" evidence="5">
    <location>
        <begin position="12"/>
        <end position="29"/>
    </location>
</feature>
<dbReference type="PANTHER" id="PTHR44427">
    <property type="entry name" value="CARCINOEMBRYONIC ANTIGEN-RELATED CELL ADHESION MOLECULE 19"/>
    <property type="match status" value="1"/>
</dbReference>
<evidence type="ECO:0000256" key="1">
    <source>
        <dbReference type="ARBA" id="ARBA00022729"/>
    </source>
</evidence>
<dbReference type="Proteomes" id="UP000504628">
    <property type="component" value="Chromosome 12"/>
</dbReference>
<dbReference type="Gene3D" id="2.60.40.10">
    <property type="entry name" value="Immunoglobulins"/>
    <property type="match status" value="2"/>
</dbReference>
<evidence type="ECO:0000256" key="2">
    <source>
        <dbReference type="ARBA" id="ARBA00023180"/>
    </source>
</evidence>
<dbReference type="GO" id="GO:1990782">
    <property type="term" value="F:protein tyrosine kinase binding"/>
    <property type="evidence" value="ECO:0007669"/>
    <property type="project" value="TreeGrafter"/>
</dbReference>
<proteinExistence type="inferred from homology"/>
<dbReference type="GO" id="GO:0007165">
    <property type="term" value="P:signal transduction"/>
    <property type="evidence" value="ECO:0007669"/>
    <property type="project" value="TreeGrafter"/>
</dbReference>
<dbReference type="RefSeq" id="XP_035868678.1">
    <property type="nucleotide sequence ID" value="XM_036012785.1"/>
</dbReference>
<dbReference type="SMART" id="SM00409">
    <property type="entry name" value="IG"/>
    <property type="match status" value="2"/>
</dbReference>
<dbReference type="InParanoid" id="A0A7E6CNZ7"/>
<sequence length="231" mass="25461">MGSSSVSTHTGLVHWLGLLLVVSLLNIWIQPTTSQVTVYSKTALEGTNVLLYIRHTATNVAGFLWYKGEDTDSNNNIAYLLINTGIHIRGPPGGPARVEDDGSLLLKNVTRKDSGIYTVLVQLQGCQKLIACGRLNVYPIMRVPTLLASNTKVTENKDAVVMTCNTNQNAIEWFFKGKSLTLTERMKLSCDHRNLTIYPVLREDAGDYQCKGFNPMSSAKSAPLVVDVKFE</sequence>
<name>A0A7E6CNZ7_9CHIR</name>
<keyword evidence="2" id="KW-0325">Glycoprotein</keyword>
<dbReference type="InterPro" id="IPR007110">
    <property type="entry name" value="Ig-like_dom"/>
</dbReference>
<dbReference type="InterPro" id="IPR050831">
    <property type="entry name" value="CEA_cell_adhesion"/>
</dbReference>
<dbReference type="PROSITE" id="PS50835">
    <property type="entry name" value="IG_LIKE"/>
    <property type="match status" value="1"/>
</dbReference>
<dbReference type="InterPro" id="IPR036179">
    <property type="entry name" value="Ig-like_dom_sf"/>
</dbReference>
<keyword evidence="7" id="KW-1185">Reference proteome</keyword>
<dbReference type="Pfam" id="PF13927">
    <property type="entry name" value="Ig_3"/>
    <property type="match status" value="1"/>
</dbReference>